<dbReference type="Pfam" id="PF01731">
    <property type="entry name" value="Arylesterase"/>
    <property type="match status" value="1"/>
</dbReference>
<evidence type="ECO:0000256" key="6">
    <source>
        <dbReference type="PIRSR" id="PIRSR602640-4"/>
    </source>
</evidence>
<dbReference type="EMBL" id="JAAAJA010000006">
    <property type="protein sequence ID" value="KAG0267241.1"/>
    <property type="molecule type" value="Genomic_DNA"/>
</dbReference>
<feature type="binding site" evidence="5">
    <location>
        <position position="260"/>
    </location>
    <ligand>
        <name>Ca(2+)</name>
        <dbReference type="ChEBI" id="CHEBI:29108"/>
        <label>1</label>
        <note>catalytic</note>
    </ligand>
</feature>
<dbReference type="Gene3D" id="2.120.10.30">
    <property type="entry name" value="TolB, C-terminal domain"/>
    <property type="match status" value="1"/>
</dbReference>
<dbReference type="GO" id="GO:0004064">
    <property type="term" value="F:arylesterase activity"/>
    <property type="evidence" value="ECO:0007669"/>
    <property type="project" value="InterPro"/>
</dbReference>
<comment type="caution">
    <text evidence="9">The sequence shown here is derived from an EMBL/GenBank/DDBJ whole genome shotgun (WGS) entry which is preliminary data.</text>
</comment>
<evidence type="ECO:0000256" key="5">
    <source>
        <dbReference type="PIRSR" id="PIRSR602640-2"/>
    </source>
</evidence>
<keyword evidence="10" id="KW-1185">Reference proteome</keyword>
<evidence type="ECO:0000256" key="1">
    <source>
        <dbReference type="ARBA" id="ARBA00008595"/>
    </source>
</evidence>
<sequence>MEADKLQLEDPATASKRVSNEITRDLPGTDPPPPCTNTNTMLEEDRASKVQPSSVPFCRYFLAFFVVLMATSFTFVHDWVTDTGVLLRTIPPLNTDGCVPIKARGLYGNHDLATLQACEDVHIHRPSSLAFAVCGHAESRKRWFPPVGKFDTLVGESAVRDNLVVYNIETGVASVMELVGFPAEADRVFVGMDIFEDSSTVKSDQSRSKRLIIFLVNHRRTGSVVEVFEYEYTVDFDPHRNNHRVKYLETIEHGLIQTPNDILAMGPRSFYVSNDHFYKNGTMRALEEKLRRPWSNVVYISPEESYIAYEGVVTANGMTSNQDRTRIYLSACHGAALHVLRPGYSDNHKLYIVEYIKLDFYVNNPSFDPETNAVFLAGHIQPFKLLAGLEVSDKPMQGPSKVVKISWAIPADKKHTKKQLAKVETVLQDDGRVISAATVAAIDRGRDALIIGTGFSEHGLWRCPIPAGI</sequence>
<keyword evidence="2" id="KW-0378">Hydrolase</keyword>
<evidence type="ECO:0000256" key="3">
    <source>
        <dbReference type="ARBA" id="ARBA00023157"/>
    </source>
</evidence>
<feature type="glycosylation site" description="N-linked (GlcNAc...) asparagine" evidence="6">
    <location>
        <position position="364"/>
    </location>
</feature>
<dbReference type="PANTHER" id="PTHR11799:SF12">
    <property type="entry name" value="PARAOXONASE-RELATED"/>
    <property type="match status" value="1"/>
</dbReference>
<dbReference type="Proteomes" id="UP000726737">
    <property type="component" value="Unassembled WGS sequence"/>
</dbReference>
<evidence type="ECO:0008006" key="11">
    <source>
        <dbReference type="Google" id="ProtNLM"/>
    </source>
</evidence>
<keyword evidence="3" id="KW-1015">Disulfide bond</keyword>
<dbReference type="GO" id="GO:0046872">
    <property type="term" value="F:metal ion binding"/>
    <property type="evidence" value="ECO:0007669"/>
    <property type="project" value="UniProtKB-KW"/>
</dbReference>
<dbReference type="InterPro" id="IPR002640">
    <property type="entry name" value="Arylesterase"/>
</dbReference>
<feature type="transmembrane region" description="Helical" evidence="8">
    <location>
        <begin position="57"/>
        <end position="76"/>
    </location>
</feature>
<keyword evidence="8" id="KW-1133">Transmembrane helix</keyword>
<dbReference type="SUPFAM" id="SSF63829">
    <property type="entry name" value="Calcium-dependent phosphotriesterase"/>
    <property type="match status" value="1"/>
</dbReference>
<evidence type="ECO:0000313" key="10">
    <source>
        <dbReference type="Proteomes" id="UP000726737"/>
    </source>
</evidence>
<keyword evidence="4 6" id="KW-0325">Glycoprotein</keyword>
<feature type="binding site" evidence="5">
    <location>
        <position position="364"/>
    </location>
    <ligand>
        <name>Ca(2+)</name>
        <dbReference type="ChEBI" id="CHEBI:29108"/>
        <label>1</label>
        <note>catalytic</note>
    </ligand>
</feature>
<evidence type="ECO:0000256" key="7">
    <source>
        <dbReference type="SAM" id="MobiDB-lite"/>
    </source>
</evidence>
<keyword evidence="8" id="KW-0472">Membrane</keyword>
<comment type="PTM">
    <text evidence="6">Glycosylated.</text>
</comment>
<dbReference type="InterPro" id="IPR051288">
    <property type="entry name" value="Serum_paraoxonase/arylesterase"/>
</dbReference>
<evidence type="ECO:0000256" key="2">
    <source>
        <dbReference type="ARBA" id="ARBA00022801"/>
    </source>
</evidence>
<keyword evidence="5" id="KW-0479">Metal-binding</keyword>
<feature type="binding site" evidence="5">
    <location>
        <position position="120"/>
    </location>
    <ligand>
        <name>Ca(2+)</name>
        <dbReference type="ChEBI" id="CHEBI:29108"/>
        <label>1</label>
        <note>catalytic</note>
    </ligand>
</feature>
<keyword evidence="5" id="KW-0106">Calcium</keyword>
<name>A0A9P6UB90_9FUNG</name>
<reference evidence="9" key="1">
    <citation type="journal article" date="2020" name="Fungal Divers.">
        <title>Resolving the Mortierellaceae phylogeny through synthesis of multi-gene phylogenetics and phylogenomics.</title>
        <authorList>
            <person name="Vandepol N."/>
            <person name="Liber J."/>
            <person name="Desiro A."/>
            <person name="Na H."/>
            <person name="Kennedy M."/>
            <person name="Barry K."/>
            <person name="Grigoriev I.V."/>
            <person name="Miller A.N."/>
            <person name="O'Donnell K."/>
            <person name="Stajich J.E."/>
            <person name="Bonito G."/>
        </authorList>
    </citation>
    <scope>NUCLEOTIDE SEQUENCE</scope>
    <source>
        <strain evidence="9">KOD948</strain>
    </source>
</reference>
<evidence type="ECO:0000256" key="4">
    <source>
        <dbReference type="ARBA" id="ARBA00023180"/>
    </source>
</evidence>
<protein>
    <recommendedName>
        <fullName evidence="11">Calcium-dependent phosphotriesterase</fullName>
    </recommendedName>
</protein>
<feature type="binding site" evidence="5">
    <location>
        <position position="316"/>
    </location>
    <ligand>
        <name>Ca(2+)</name>
        <dbReference type="ChEBI" id="CHEBI:29108"/>
        <label>1</label>
        <note>catalytic</note>
    </ligand>
</feature>
<evidence type="ECO:0000313" key="9">
    <source>
        <dbReference type="EMBL" id="KAG0267241.1"/>
    </source>
</evidence>
<accession>A0A9P6UB90</accession>
<comment type="similarity">
    <text evidence="1">Belongs to the paraoxonase family.</text>
</comment>
<dbReference type="InterPro" id="IPR011042">
    <property type="entry name" value="6-blade_b-propeller_TolB-like"/>
</dbReference>
<feature type="binding site" evidence="5">
    <location>
        <position position="261"/>
    </location>
    <ligand>
        <name>Ca(2+)</name>
        <dbReference type="ChEBI" id="CHEBI:29108"/>
        <label>1</label>
        <note>catalytic</note>
    </ligand>
</feature>
<comment type="cofactor">
    <cofactor evidence="5">
        <name>Ca(2+)</name>
        <dbReference type="ChEBI" id="CHEBI:29108"/>
    </cofactor>
    <text evidence="5">Binds 2 calcium ions per subunit.</text>
</comment>
<dbReference type="PANTHER" id="PTHR11799">
    <property type="entry name" value="PARAOXONASE"/>
    <property type="match status" value="1"/>
</dbReference>
<proteinExistence type="inferred from homology"/>
<gene>
    <name evidence="9" type="ORF">BG011_007650</name>
</gene>
<evidence type="ECO:0000256" key="8">
    <source>
        <dbReference type="SAM" id="Phobius"/>
    </source>
</evidence>
<dbReference type="OrthoDB" id="5307922at2759"/>
<feature type="region of interest" description="Disordered" evidence="7">
    <location>
        <begin position="1"/>
        <end position="37"/>
    </location>
</feature>
<keyword evidence="8" id="KW-0812">Transmembrane</keyword>
<organism evidence="9 10">
    <name type="scientific">Mortierella polycephala</name>
    <dbReference type="NCBI Taxonomy" id="41804"/>
    <lineage>
        <taxon>Eukaryota</taxon>
        <taxon>Fungi</taxon>
        <taxon>Fungi incertae sedis</taxon>
        <taxon>Mucoromycota</taxon>
        <taxon>Mortierellomycotina</taxon>
        <taxon>Mortierellomycetes</taxon>
        <taxon>Mortierellales</taxon>
        <taxon>Mortierellaceae</taxon>
        <taxon>Mortierella</taxon>
    </lineage>
</organism>
<dbReference type="AlphaFoldDB" id="A0A9P6UB90"/>